<dbReference type="Pfam" id="PF18085">
    <property type="entry name" value="Mak_N_cap"/>
    <property type="match status" value="1"/>
</dbReference>
<organism evidence="6 7">
    <name type="scientific">Nocardioides aromaticivorans</name>
    <dbReference type="NCBI Taxonomy" id="200618"/>
    <lineage>
        <taxon>Bacteria</taxon>
        <taxon>Bacillati</taxon>
        <taxon>Actinomycetota</taxon>
        <taxon>Actinomycetes</taxon>
        <taxon>Propionibacteriales</taxon>
        <taxon>Nocardioidaceae</taxon>
        <taxon>Nocardioides</taxon>
    </lineage>
</organism>
<proteinExistence type="predicted"/>
<accession>A0A7Y9ZL92</accession>
<comment type="caution">
    <text evidence="6">The sequence shown here is derived from an EMBL/GenBank/DDBJ whole genome shotgun (WGS) entry which is preliminary data.</text>
</comment>
<dbReference type="AlphaFoldDB" id="A0A7Y9ZL92"/>
<evidence type="ECO:0000256" key="1">
    <source>
        <dbReference type="ARBA" id="ARBA00022679"/>
    </source>
</evidence>
<feature type="domain" description="Maltokinase N-terminal cap" evidence="5">
    <location>
        <begin position="26"/>
        <end position="93"/>
    </location>
</feature>
<evidence type="ECO:0000256" key="3">
    <source>
        <dbReference type="ARBA" id="ARBA00022777"/>
    </source>
</evidence>
<dbReference type="GO" id="GO:0005524">
    <property type="term" value="F:ATP binding"/>
    <property type="evidence" value="ECO:0007669"/>
    <property type="project" value="UniProtKB-KW"/>
</dbReference>
<sequence>MAVVHSSATIRPTKQELLETVLDGPVEVVGAYRFDDPDGEVGVEGFLVRREDLLQHVLFSYRGAILAEDGARLVSTMEHSELGPRWIYDGATDPVAVACVRRAILGEQAQAVLELWEDGRLVGTREPAVRLSAVAGDAAGSTAGGTAGDAGDPAGVVHVLREPEEAASGPALLATWDGGRAVIARLD</sequence>
<dbReference type="EMBL" id="JACBZM010000001">
    <property type="protein sequence ID" value="NYI47527.1"/>
    <property type="molecule type" value="Genomic_DNA"/>
</dbReference>
<evidence type="ECO:0000259" key="5">
    <source>
        <dbReference type="Pfam" id="PF18085"/>
    </source>
</evidence>
<evidence type="ECO:0000313" key="6">
    <source>
        <dbReference type="EMBL" id="NYI47527.1"/>
    </source>
</evidence>
<dbReference type="GO" id="GO:0016301">
    <property type="term" value="F:kinase activity"/>
    <property type="evidence" value="ECO:0007669"/>
    <property type="project" value="UniProtKB-KW"/>
</dbReference>
<dbReference type="InterPro" id="IPR040999">
    <property type="entry name" value="Mak_N_cap"/>
</dbReference>
<dbReference type="RefSeq" id="WP_179651518.1">
    <property type="nucleotide sequence ID" value="NZ_JACBZM010000001.1"/>
</dbReference>
<name>A0A7Y9ZL92_9ACTN</name>
<reference evidence="6 7" key="1">
    <citation type="submission" date="2020-07" db="EMBL/GenBank/DDBJ databases">
        <title>Sequencing the genomes of 1000 actinobacteria strains.</title>
        <authorList>
            <person name="Klenk H.-P."/>
        </authorList>
    </citation>
    <scope>NUCLEOTIDE SEQUENCE [LARGE SCALE GENOMIC DNA]</scope>
    <source>
        <strain evidence="6 7">DSM 15131</strain>
    </source>
</reference>
<protein>
    <recommendedName>
        <fullName evidence="5">Maltokinase N-terminal cap domain-containing protein</fullName>
    </recommendedName>
</protein>
<evidence type="ECO:0000256" key="4">
    <source>
        <dbReference type="ARBA" id="ARBA00022840"/>
    </source>
</evidence>
<evidence type="ECO:0000256" key="2">
    <source>
        <dbReference type="ARBA" id="ARBA00022741"/>
    </source>
</evidence>
<keyword evidence="4" id="KW-0067">ATP-binding</keyword>
<keyword evidence="1" id="KW-0808">Transferase</keyword>
<keyword evidence="2" id="KW-0547">Nucleotide-binding</keyword>
<evidence type="ECO:0000313" key="7">
    <source>
        <dbReference type="Proteomes" id="UP000562045"/>
    </source>
</evidence>
<gene>
    <name evidence="6" type="ORF">BJ993_004607</name>
</gene>
<keyword evidence="3" id="KW-0418">Kinase</keyword>
<dbReference type="Proteomes" id="UP000562045">
    <property type="component" value="Unassembled WGS sequence"/>
</dbReference>